<dbReference type="AlphaFoldDB" id="A0AAV4DNR6"/>
<comment type="caution">
    <text evidence="1">The sequence shown here is derived from an EMBL/GenBank/DDBJ whole genome shotgun (WGS) entry which is preliminary data.</text>
</comment>
<sequence>MTSAHLSTACTGQIRTTCLVITDQASMIPRQDVIRTSQPSSLMINFHVLSIVGTVDSEPALRSAATILSWVRASLSPPPGMSGRRWHSGFATVFRPSSADNLQRATSPRCFTLSNKWPPLLAARGVSKHIELRT</sequence>
<protein>
    <submittedName>
        <fullName evidence="1">Uncharacterized protein</fullName>
    </submittedName>
</protein>
<dbReference type="EMBL" id="BLXT01008083">
    <property type="protein sequence ID" value="GFO45849.1"/>
    <property type="molecule type" value="Genomic_DNA"/>
</dbReference>
<gene>
    <name evidence="1" type="ORF">PoB_007235400</name>
</gene>
<evidence type="ECO:0000313" key="2">
    <source>
        <dbReference type="Proteomes" id="UP000735302"/>
    </source>
</evidence>
<evidence type="ECO:0000313" key="1">
    <source>
        <dbReference type="EMBL" id="GFO45849.1"/>
    </source>
</evidence>
<organism evidence="1 2">
    <name type="scientific">Plakobranchus ocellatus</name>
    <dbReference type="NCBI Taxonomy" id="259542"/>
    <lineage>
        <taxon>Eukaryota</taxon>
        <taxon>Metazoa</taxon>
        <taxon>Spiralia</taxon>
        <taxon>Lophotrochozoa</taxon>
        <taxon>Mollusca</taxon>
        <taxon>Gastropoda</taxon>
        <taxon>Heterobranchia</taxon>
        <taxon>Euthyneura</taxon>
        <taxon>Panpulmonata</taxon>
        <taxon>Sacoglossa</taxon>
        <taxon>Placobranchoidea</taxon>
        <taxon>Plakobranchidae</taxon>
        <taxon>Plakobranchus</taxon>
    </lineage>
</organism>
<reference evidence="1 2" key="1">
    <citation type="journal article" date="2021" name="Elife">
        <title>Chloroplast acquisition without the gene transfer in kleptoplastic sea slugs, Plakobranchus ocellatus.</title>
        <authorList>
            <person name="Maeda T."/>
            <person name="Takahashi S."/>
            <person name="Yoshida T."/>
            <person name="Shimamura S."/>
            <person name="Takaki Y."/>
            <person name="Nagai Y."/>
            <person name="Toyoda A."/>
            <person name="Suzuki Y."/>
            <person name="Arimoto A."/>
            <person name="Ishii H."/>
            <person name="Satoh N."/>
            <person name="Nishiyama T."/>
            <person name="Hasebe M."/>
            <person name="Maruyama T."/>
            <person name="Minagawa J."/>
            <person name="Obokata J."/>
            <person name="Shigenobu S."/>
        </authorList>
    </citation>
    <scope>NUCLEOTIDE SEQUENCE [LARGE SCALE GENOMIC DNA]</scope>
</reference>
<proteinExistence type="predicted"/>
<dbReference type="Proteomes" id="UP000735302">
    <property type="component" value="Unassembled WGS sequence"/>
</dbReference>
<keyword evidence="2" id="KW-1185">Reference proteome</keyword>
<accession>A0AAV4DNR6</accession>
<name>A0AAV4DNR6_9GAST</name>